<dbReference type="EMBL" id="CACSLK010000984">
    <property type="protein sequence ID" value="CAA0807166.1"/>
    <property type="molecule type" value="Genomic_DNA"/>
</dbReference>
<proteinExistence type="predicted"/>
<evidence type="ECO:0000313" key="1">
    <source>
        <dbReference type="EMBL" id="CAA0807166.1"/>
    </source>
</evidence>
<gene>
    <name evidence="1" type="ORF">SHERM_10032</name>
</gene>
<accession>A0A9N7MLF2</accession>
<protein>
    <submittedName>
        <fullName evidence="1">Uncharacterized protein</fullName>
    </submittedName>
</protein>
<dbReference type="PANTHER" id="PTHR37761">
    <property type="entry name" value="OS09G0108400 PROTEIN"/>
    <property type="match status" value="1"/>
</dbReference>
<keyword evidence="2" id="KW-1185">Reference proteome</keyword>
<dbReference type="PANTHER" id="PTHR37761:SF2">
    <property type="entry name" value="OS09G0108400 PROTEIN"/>
    <property type="match status" value="1"/>
</dbReference>
<comment type="caution">
    <text evidence="1">The sequence shown here is derived from an EMBL/GenBank/DDBJ whole genome shotgun (WGS) entry which is preliminary data.</text>
</comment>
<organism evidence="1 2">
    <name type="scientific">Striga hermonthica</name>
    <name type="common">Purple witchweed</name>
    <name type="synonym">Buchnera hermonthica</name>
    <dbReference type="NCBI Taxonomy" id="68872"/>
    <lineage>
        <taxon>Eukaryota</taxon>
        <taxon>Viridiplantae</taxon>
        <taxon>Streptophyta</taxon>
        <taxon>Embryophyta</taxon>
        <taxon>Tracheophyta</taxon>
        <taxon>Spermatophyta</taxon>
        <taxon>Magnoliopsida</taxon>
        <taxon>eudicotyledons</taxon>
        <taxon>Gunneridae</taxon>
        <taxon>Pentapetalae</taxon>
        <taxon>asterids</taxon>
        <taxon>lamiids</taxon>
        <taxon>Lamiales</taxon>
        <taxon>Orobanchaceae</taxon>
        <taxon>Buchnereae</taxon>
        <taxon>Striga</taxon>
    </lineage>
</organism>
<dbReference type="SUPFAM" id="SSF55681">
    <property type="entry name" value="Class II aaRS and biotin synthetases"/>
    <property type="match status" value="1"/>
</dbReference>
<dbReference type="Proteomes" id="UP001153555">
    <property type="component" value="Unassembled WGS sequence"/>
</dbReference>
<sequence>MVGLLAWAADVVGGGGGRRSDDGKYPNSIPHAQEVDRKLASLNHSIQDLRLKLQPPDIPSASLTSTLTLQLNAHSVTKKQEKLQKADLLRRVNVNGHDLRFVKDNWEIPVGSHQLMPVSVEITYGLEDSYVVSGS</sequence>
<reference evidence="1" key="1">
    <citation type="submission" date="2019-12" db="EMBL/GenBank/DDBJ databases">
        <authorList>
            <person name="Scholes J."/>
        </authorList>
    </citation>
    <scope>NUCLEOTIDE SEQUENCE</scope>
</reference>
<name>A0A9N7MLF2_STRHE</name>
<dbReference type="AlphaFoldDB" id="A0A9N7MLF2"/>
<evidence type="ECO:0000313" key="2">
    <source>
        <dbReference type="Proteomes" id="UP001153555"/>
    </source>
</evidence>
<dbReference type="InterPro" id="IPR045864">
    <property type="entry name" value="aa-tRNA-synth_II/BPL/LPL"/>
</dbReference>